<comment type="caution">
    <text evidence="7">The sequence shown here is derived from an EMBL/GenBank/DDBJ whole genome shotgun (WGS) entry which is preliminary data.</text>
</comment>
<keyword evidence="3 6" id="KW-0812">Transmembrane</keyword>
<evidence type="ECO:0000256" key="4">
    <source>
        <dbReference type="ARBA" id="ARBA00022989"/>
    </source>
</evidence>
<name>A0A937AFT6_9BACT</name>
<feature type="transmembrane region" description="Helical" evidence="6">
    <location>
        <begin position="381"/>
        <end position="400"/>
    </location>
</feature>
<evidence type="ECO:0000256" key="5">
    <source>
        <dbReference type="ARBA" id="ARBA00023136"/>
    </source>
</evidence>
<evidence type="ECO:0000256" key="6">
    <source>
        <dbReference type="SAM" id="Phobius"/>
    </source>
</evidence>
<keyword evidence="5 6" id="KW-0472">Membrane</keyword>
<feature type="transmembrane region" description="Helical" evidence="6">
    <location>
        <begin position="45"/>
        <end position="68"/>
    </location>
</feature>
<feature type="transmembrane region" description="Helical" evidence="6">
    <location>
        <begin position="21"/>
        <end position="39"/>
    </location>
</feature>
<evidence type="ECO:0000256" key="3">
    <source>
        <dbReference type="ARBA" id="ARBA00022692"/>
    </source>
</evidence>
<dbReference type="InterPro" id="IPR050833">
    <property type="entry name" value="Poly_Biosynth_Transport"/>
</dbReference>
<accession>A0A937AFT6</accession>
<sequence length="415" mass="47112">MKSSVLKILNNKKLLLIADQGLFSGMSFLMTIVIARLFSPELFGQYAAIMIAIYFVMNLTNSLVIQPLQVIIAKTSNKSNYLLFNLVQLCVIISLIVVISFIAAEFIFSSFSFYNYYKQVLALLAAFLLHDYFRKISLANSEVIKALVLDIAYVFSTATILAFTFYADISFSYFILLLALAYVPAIALGLFTTKLINVRVSDWTQYMREHLNHGKWLLMSATIQWWSSNLFVVMSGLYLGVEALGAFRLVQSLFGVINVFLQTFENYVLPNASRIYEVSAEQASSYLYNLNVKSILAFGTVLIGIFSFAELLLKISVGQDYVPYAFVVRGMVILYFIIIAAYPIRLGIRLLLLNKIYLIGYVFTLIFSLISFKFLLQQFELTGAIAGLIVSQLILAGFWYSRLIKNNFRIWKSFM</sequence>
<dbReference type="AlphaFoldDB" id="A0A937AFT6"/>
<dbReference type="RefSeq" id="WP_201920846.1">
    <property type="nucleotide sequence ID" value="NZ_JAERQG010000002.1"/>
</dbReference>
<dbReference type="Pfam" id="PF13440">
    <property type="entry name" value="Polysacc_synt_3"/>
    <property type="match status" value="1"/>
</dbReference>
<protein>
    <submittedName>
        <fullName evidence="7">Oligosaccharide flippase family protein</fullName>
    </submittedName>
</protein>
<reference evidence="7" key="1">
    <citation type="submission" date="2021-01" db="EMBL/GenBank/DDBJ databases">
        <title>Marivirga sp. nov., isolated from intertidal surface sediments.</title>
        <authorList>
            <person name="Zhang M."/>
        </authorList>
    </citation>
    <scope>NUCLEOTIDE SEQUENCE</scope>
    <source>
        <strain evidence="7">SM1354</strain>
    </source>
</reference>
<evidence type="ECO:0000256" key="1">
    <source>
        <dbReference type="ARBA" id="ARBA00004651"/>
    </source>
</evidence>
<feature type="transmembrane region" description="Helical" evidence="6">
    <location>
        <begin position="146"/>
        <end position="167"/>
    </location>
</feature>
<feature type="transmembrane region" description="Helical" evidence="6">
    <location>
        <begin position="290"/>
        <end position="309"/>
    </location>
</feature>
<evidence type="ECO:0000313" key="7">
    <source>
        <dbReference type="EMBL" id="MBL0765704.1"/>
    </source>
</evidence>
<feature type="transmembrane region" description="Helical" evidence="6">
    <location>
        <begin position="321"/>
        <end position="344"/>
    </location>
</feature>
<organism evidence="7 8">
    <name type="scientific">Marivirga atlantica</name>
    <dbReference type="NCBI Taxonomy" id="1548457"/>
    <lineage>
        <taxon>Bacteria</taxon>
        <taxon>Pseudomonadati</taxon>
        <taxon>Bacteroidota</taxon>
        <taxon>Cytophagia</taxon>
        <taxon>Cytophagales</taxon>
        <taxon>Marivirgaceae</taxon>
        <taxon>Marivirga</taxon>
    </lineage>
</organism>
<dbReference type="EMBL" id="JAERQG010000002">
    <property type="protein sequence ID" value="MBL0765704.1"/>
    <property type="molecule type" value="Genomic_DNA"/>
</dbReference>
<keyword evidence="2" id="KW-1003">Cell membrane</keyword>
<feature type="transmembrane region" description="Helical" evidence="6">
    <location>
        <begin position="80"/>
        <end position="104"/>
    </location>
</feature>
<comment type="subcellular location">
    <subcellularLocation>
        <location evidence="1">Cell membrane</location>
        <topology evidence="1">Multi-pass membrane protein</topology>
    </subcellularLocation>
</comment>
<dbReference type="PANTHER" id="PTHR30250">
    <property type="entry name" value="PST FAMILY PREDICTED COLANIC ACID TRANSPORTER"/>
    <property type="match status" value="1"/>
</dbReference>
<dbReference type="GO" id="GO:0005886">
    <property type="term" value="C:plasma membrane"/>
    <property type="evidence" value="ECO:0007669"/>
    <property type="project" value="UniProtKB-SubCell"/>
</dbReference>
<keyword evidence="4 6" id="KW-1133">Transmembrane helix</keyword>
<proteinExistence type="predicted"/>
<evidence type="ECO:0000313" key="8">
    <source>
        <dbReference type="Proteomes" id="UP000642920"/>
    </source>
</evidence>
<evidence type="ECO:0000256" key="2">
    <source>
        <dbReference type="ARBA" id="ARBA00022475"/>
    </source>
</evidence>
<keyword evidence="8" id="KW-1185">Reference proteome</keyword>
<dbReference type="Proteomes" id="UP000642920">
    <property type="component" value="Unassembled WGS sequence"/>
</dbReference>
<dbReference type="PANTHER" id="PTHR30250:SF11">
    <property type="entry name" value="O-ANTIGEN TRANSPORTER-RELATED"/>
    <property type="match status" value="1"/>
</dbReference>
<feature type="transmembrane region" description="Helical" evidence="6">
    <location>
        <begin position="356"/>
        <end position="375"/>
    </location>
</feature>
<feature type="transmembrane region" description="Helical" evidence="6">
    <location>
        <begin position="116"/>
        <end position="134"/>
    </location>
</feature>
<feature type="transmembrane region" description="Helical" evidence="6">
    <location>
        <begin position="173"/>
        <end position="196"/>
    </location>
</feature>
<gene>
    <name evidence="7" type="ORF">JKP34_10610</name>
</gene>